<sequence length="119" mass="13380">MNDLDPANVPVTNYDTFLEEEHSSADEEYEMQLMPDGLQGKSFAKCLRYWALKTGQKHRAVNMLLQILRTKTSAENIPRSARTLLKTSRTASSTIVPVEGGEFWYGGINNCLQHVLGYA</sequence>
<evidence type="ECO:0000313" key="1">
    <source>
        <dbReference type="EnsemblMetazoa" id="ENSAATROPP013385"/>
    </source>
</evidence>
<organism evidence="1 2">
    <name type="scientific">Anopheles atroparvus</name>
    <name type="common">European mosquito</name>
    <dbReference type="NCBI Taxonomy" id="41427"/>
    <lineage>
        <taxon>Eukaryota</taxon>
        <taxon>Metazoa</taxon>
        <taxon>Ecdysozoa</taxon>
        <taxon>Arthropoda</taxon>
        <taxon>Hexapoda</taxon>
        <taxon>Insecta</taxon>
        <taxon>Pterygota</taxon>
        <taxon>Neoptera</taxon>
        <taxon>Endopterygota</taxon>
        <taxon>Diptera</taxon>
        <taxon>Nematocera</taxon>
        <taxon>Culicoidea</taxon>
        <taxon>Culicidae</taxon>
        <taxon>Anophelinae</taxon>
        <taxon>Anopheles</taxon>
    </lineage>
</organism>
<proteinExistence type="predicted"/>
<keyword evidence="2" id="KW-1185">Reference proteome</keyword>
<dbReference type="Proteomes" id="UP000075880">
    <property type="component" value="Unassembled WGS sequence"/>
</dbReference>
<reference evidence="1" key="1">
    <citation type="submission" date="2024-04" db="UniProtKB">
        <authorList>
            <consortium name="EnsemblMetazoa"/>
        </authorList>
    </citation>
    <scope>IDENTIFICATION</scope>
    <source>
        <strain evidence="1">EBRO</strain>
    </source>
</reference>
<name>A0AAG5DQW0_ANOAO</name>
<evidence type="ECO:0000313" key="2">
    <source>
        <dbReference type="Proteomes" id="UP000075880"/>
    </source>
</evidence>
<protein>
    <submittedName>
        <fullName evidence="1">Uncharacterized protein</fullName>
    </submittedName>
</protein>
<dbReference type="EnsemblMetazoa" id="ENSAATROPT014696">
    <property type="protein sequence ID" value="ENSAATROPP013385"/>
    <property type="gene ID" value="ENSAATROPG011922"/>
</dbReference>
<dbReference type="AlphaFoldDB" id="A0AAG5DQW0"/>
<accession>A0AAG5DQW0</accession>